<protein>
    <submittedName>
        <fullName evidence="1">Uncharacterized protein</fullName>
    </submittedName>
</protein>
<evidence type="ECO:0000313" key="2">
    <source>
        <dbReference type="Proteomes" id="UP001066276"/>
    </source>
</evidence>
<organism evidence="1 2">
    <name type="scientific">Pleurodeles waltl</name>
    <name type="common">Iberian ribbed newt</name>
    <dbReference type="NCBI Taxonomy" id="8319"/>
    <lineage>
        <taxon>Eukaryota</taxon>
        <taxon>Metazoa</taxon>
        <taxon>Chordata</taxon>
        <taxon>Craniata</taxon>
        <taxon>Vertebrata</taxon>
        <taxon>Euteleostomi</taxon>
        <taxon>Amphibia</taxon>
        <taxon>Batrachia</taxon>
        <taxon>Caudata</taxon>
        <taxon>Salamandroidea</taxon>
        <taxon>Salamandridae</taxon>
        <taxon>Pleurodelinae</taxon>
        <taxon>Pleurodeles</taxon>
    </lineage>
</organism>
<accession>A0AAV7SDN6</accession>
<name>A0AAV7SDN6_PLEWA</name>
<dbReference type="AlphaFoldDB" id="A0AAV7SDN6"/>
<dbReference type="Proteomes" id="UP001066276">
    <property type="component" value="Chromosome 4_2"/>
</dbReference>
<evidence type="ECO:0000313" key="1">
    <source>
        <dbReference type="EMBL" id="KAJ1162991.1"/>
    </source>
</evidence>
<keyword evidence="2" id="KW-1185">Reference proteome</keyword>
<proteinExistence type="predicted"/>
<comment type="caution">
    <text evidence="1">The sequence shown here is derived from an EMBL/GenBank/DDBJ whole genome shotgun (WGS) entry which is preliminary data.</text>
</comment>
<dbReference type="EMBL" id="JANPWB010000008">
    <property type="protein sequence ID" value="KAJ1162991.1"/>
    <property type="molecule type" value="Genomic_DNA"/>
</dbReference>
<sequence>MGGLARVVKCARRRPGSVRITPDPGTPPLWCKYKPASSASKMLFARKSGLFRPGEHRAAMKPRTRNLEERKTNDNDNPRWHWHLLALRGAAYRDSQLALHTPDPAAGAAQSQAHSWRGPMDHRSCCTGPLPALQCRGAIGNASPLALHNAMISPLTLHGATGGAMQWRWVTLGVTQC</sequence>
<gene>
    <name evidence="1" type="ORF">NDU88_003455</name>
</gene>
<reference evidence="1" key="1">
    <citation type="journal article" date="2022" name="bioRxiv">
        <title>Sequencing and chromosome-scale assembly of the giantPleurodeles waltlgenome.</title>
        <authorList>
            <person name="Brown T."/>
            <person name="Elewa A."/>
            <person name="Iarovenko S."/>
            <person name="Subramanian E."/>
            <person name="Araus A.J."/>
            <person name="Petzold A."/>
            <person name="Susuki M."/>
            <person name="Suzuki K.-i.T."/>
            <person name="Hayashi T."/>
            <person name="Toyoda A."/>
            <person name="Oliveira C."/>
            <person name="Osipova E."/>
            <person name="Leigh N.D."/>
            <person name="Simon A."/>
            <person name="Yun M.H."/>
        </authorList>
    </citation>
    <scope>NUCLEOTIDE SEQUENCE</scope>
    <source>
        <strain evidence="1">20211129_DDA</strain>
        <tissue evidence="1">Liver</tissue>
    </source>
</reference>